<gene>
    <name evidence="1" type="ORF">HXA33_10060</name>
</gene>
<comment type="caution">
    <text evidence="1">The sequence shown here is derived from an EMBL/GenBank/DDBJ whole genome shotgun (WGS) entry which is preliminary data.</text>
</comment>
<organism evidence="1 2">
    <name type="scientific">Salipaludibacillus agaradhaerens</name>
    <name type="common">Bacillus agaradhaerens</name>
    <dbReference type="NCBI Taxonomy" id="76935"/>
    <lineage>
        <taxon>Bacteria</taxon>
        <taxon>Bacillati</taxon>
        <taxon>Bacillota</taxon>
        <taxon>Bacilli</taxon>
        <taxon>Bacillales</taxon>
        <taxon>Bacillaceae</taxon>
    </lineage>
</organism>
<sequence length="130" mass="15057">MKITVDREPKRFYLALSEWTIAYGHKIQVGDYSFCAIPKDREIHIFEETSGMRVTAINYGDSLTNILLSTKEGALQYFDEIGKYLSKVIKRQGEEIFTCRIEKNRQIIIDKLGEKPPTEDHDIPDAIKNF</sequence>
<dbReference type="RefSeq" id="WP_257821387.1">
    <property type="nucleotide sequence ID" value="NZ_JABXYM010000001.1"/>
</dbReference>
<evidence type="ECO:0000313" key="1">
    <source>
        <dbReference type="EMBL" id="MCR6096900.1"/>
    </source>
</evidence>
<reference evidence="1" key="1">
    <citation type="submission" date="2020-06" db="EMBL/GenBank/DDBJ databases">
        <title>Insight into the genomes of haloalkaliphilic bacilli from Kenyan soda lakes.</title>
        <authorList>
            <person name="Mwirichia R."/>
            <person name="Villamizar G.C."/>
            <person name="Poehlein A."/>
            <person name="Mugweru J."/>
            <person name="Kipnyargis A."/>
            <person name="Kiplimo D."/>
            <person name="Orwa P."/>
            <person name="Daniel R."/>
        </authorList>
    </citation>
    <scope>NUCLEOTIDE SEQUENCE</scope>
    <source>
        <strain evidence="1">B1096_S55</strain>
    </source>
</reference>
<accession>A0A9Q4FXS4</accession>
<dbReference type="EMBL" id="JABXYM010000001">
    <property type="protein sequence ID" value="MCR6096900.1"/>
    <property type="molecule type" value="Genomic_DNA"/>
</dbReference>
<dbReference type="AlphaFoldDB" id="A0A9Q4FXS4"/>
<keyword evidence="2" id="KW-1185">Reference proteome</keyword>
<evidence type="ECO:0000313" key="2">
    <source>
        <dbReference type="Proteomes" id="UP001057753"/>
    </source>
</evidence>
<proteinExistence type="predicted"/>
<name>A0A9Q4FXS4_SALAG</name>
<protein>
    <submittedName>
        <fullName evidence="1">Uncharacterized protein</fullName>
    </submittedName>
</protein>
<dbReference type="Proteomes" id="UP001057753">
    <property type="component" value="Unassembled WGS sequence"/>
</dbReference>